<evidence type="ECO:0000256" key="5">
    <source>
        <dbReference type="PIRNR" id="PIRNR017233"/>
    </source>
</evidence>
<dbReference type="EMBL" id="GG662845">
    <property type="protein sequence ID" value="EAR88246.2"/>
    <property type="molecule type" value="Genomic_DNA"/>
</dbReference>
<evidence type="ECO:0000259" key="7">
    <source>
        <dbReference type="Pfam" id="PF04762"/>
    </source>
</evidence>
<evidence type="ECO:0000256" key="1">
    <source>
        <dbReference type="ARBA" id="ARBA00005043"/>
    </source>
</evidence>
<dbReference type="InParanoid" id="Q22R76"/>
<dbReference type="Pfam" id="PF23925">
    <property type="entry name" value="A-sol_ELP1"/>
    <property type="match status" value="1"/>
</dbReference>
<dbReference type="Pfam" id="PF23936">
    <property type="entry name" value="HB_ELP1"/>
    <property type="match status" value="1"/>
</dbReference>
<feature type="domain" description="ELP1 first N-terminal beta-propeller" evidence="7">
    <location>
        <begin position="1"/>
        <end position="151"/>
    </location>
</feature>
<dbReference type="PIRSF" id="PIRSF017233">
    <property type="entry name" value="IKAP"/>
    <property type="match status" value="1"/>
</dbReference>
<evidence type="ECO:0000256" key="2">
    <source>
        <dbReference type="ARBA" id="ARBA00006086"/>
    </source>
</evidence>
<dbReference type="UniPathway" id="UPA00988"/>
<dbReference type="InterPro" id="IPR056165">
    <property type="entry name" value="Beta-prop_ELP1_2nd"/>
</dbReference>
<dbReference type="Pfam" id="PF23878">
    <property type="entry name" value="TPR_ELP1"/>
    <property type="match status" value="1"/>
</dbReference>
<gene>
    <name evidence="12" type="ORF">TTHERM_00024050</name>
</gene>
<protein>
    <recommendedName>
        <fullName evidence="5">Elongator complex protein 1</fullName>
    </recommendedName>
</protein>
<dbReference type="InterPro" id="IPR056164">
    <property type="entry name" value="Beta-prop_ELP1_1st"/>
</dbReference>
<feature type="domain" description="ELP1 first N-terminal beta-propeller" evidence="7">
    <location>
        <begin position="163"/>
        <end position="332"/>
    </location>
</feature>
<dbReference type="KEGG" id="tet:TTHERM_00024050"/>
<reference evidence="13" key="1">
    <citation type="journal article" date="2006" name="PLoS Biol.">
        <title>Macronuclear genome sequence of the ciliate Tetrahymena thermophila, a model eukaryote.</title>
        <authorList>
            <person name="Eisen J.A."/>
            <person name="Coyne R.S."/>
            <person name="Wu M."/>
            <person name="Wu D."/>
            <person name="Thiagarajan M."/>
            <person name="Wortman J.R."/>
            <person name="Badger J.H."/>
            <person name="Ren Q."/>
            <person name="Amedeo P."/>
            <person name="Jones K.M."/>
            <person name="Tallon L.J."/>
            <person name="Delcher A.L."/>
            <person name="Salzberg S.L."/>
            <person name="Silva J.C."/>
            <person name="Haas B.J."/>
            <person name="Majoros W.H."/>
            <person name="Farzad M."/>
            <person name="Carlton J.M."/>
            <person name="Smith R.K. Jr."/>
            <person name="Garg J."/>
            <person name="Pearlman R.E."/>
            <person name="Karrer K.M."/>
            <person name="Sun L."/>
            <person name="Manning G."/>
            <person name="Elde N.C."/>
            <person name="Turkewitz A.P."/>
            <person name="Asai D.J."/>
            <person name="Wilkes D.E."/>
            <person name="Wang Y."/>
            <person name="Cai H."/>
            <person name="Collins K."/>
            <person name="Stewart B.A."/>
            <person name="Lee S.R."/>
            <person name="Wilamowska K."/>
            <person name="Weinberg Z."/>
            <person name="Ruzzo W.L."/>
            <person name="Wloga D."/>
            <person name="Gaertig J."/>
            <person name="Frankel J."/>
            <person name="Tsao C.-C."/>
            <person name="Gorovsky M.A."/>
            <person name="Keeling P.J."/>
            <person name="Waller R.F."/>
            <person name="Patron N.J."/>
            <person name="Cherry J.M."/>
            <person name="Stover N.A."/>
            <person name="Krieger C.J."/>
            <person name="del Toro C."/>
            <person name="Ryder H.F."/>
            <person name="Williamson S.C."/>
            <person name="Barbeau R.A."/>
            <person name="Hamilton E.P."/>
            <person name="Orias E."/>
        </authorList>
    </citation>
    <scope>NUCLEOTIDE SEQUENCE [LARGE SCALE GENOMIC DNA]</scope>
    <source>
        <strain evidence="13">SB210</strain>
    </source>
</reference>
<feature type="domain" description="ELP1 alpha-solenoid" evidence="10">
    <location>
        <begin position="697"/>
        <end position="921"/>
    </location>
</feature>
<dbReference type="GO" id="GO:0033588">
    <property type="term" value="C:elongator holoenzyme complex"/>
    <property type="evidence" value="ECO:0007669"/>
    <property type="project" value="InterPro"/>
</dbReference>
<keyword evidence="6" id="KW-0175">Coiled coil</keyword>
<dbReference type="InterPro" id="IPR056166">
    <property type="entry name" value="TPR_ELP1"/>
</dbReference>
<keyword evidence="12" id="KW-0808">Transferase</keyword>
<evidence type="ECO:0000256" key="4">
    <source>
        <dbReference type="ARBA" id="ARBA00022694"/>
    </source>
</evidence>
<sequence>MRNILLSDYYKFNIEELADIEAFDFEEFSYTLYIITKSKILYAIKIESLESHEIIFKADLSNDICDVEKVLGIKYILELESVIIIQQSGEIMKFSISDKSCESVGCIENGILGFSYSPNQEQLIVATGNHTLISFDNNFDVSKEVHIDEDANSFKAPSSPQPVYFAWKADAKFFACNFAVEGGRKSLTRSTELEVFKSAAQPDPDGQNVVSVSEEPTENLQGPISWQPTGNFIAGVDRKPSKQDKSKTLTRVIFWEKNGLRHLEFNLPNLKDSLNTDSNLIEVINLQYNKESEILAVHVKEEESQESILLYHRSNYRWYLKKVVQCLDGIKINGLIWCLQNSKRLVIVYEQNFIEVLDLSLVHSQNIHDTAHENNLSLIPSVDNNKILTTVFKRTIMPPPMSNFELALPNPVLGFSAGNNYICAACENSFEIFTVDNNLGLKQKTIKNEVSKQSNRLRQFLMVPYEDKYSIFFVHNKGESKFIVEIVLDSNMNVINTFEKSIKNSLTATCVSGYLYTQTTKGGQKSDDNDDEEEEYGFQDKSSGNYLFIQNSKGTVFKYFLNDDSKIEKHSTFEIPASKIQATVLNGMEYLFGLSHNYRFMLGSKIISSQATSFALYDSFVLFTQNTLGMYQCMYVYDLSDPKNPLAGLSDSVVLPSPESKSLNVRNIERGSIIVSVANDKLVFQLPRGNLETINHRIIFLRKVKKLIDQDQYNTAFELCRTNKLDINVIFDINPKKFIENAQSILTKFKKTDYINLLIAQVKNELSDEIQYCIYDEELQELKNYHTTHLSKKVNTFCDSIIKALEATKNEKYLYSQFTAHIRKEPSELEFVLNTIKQMKDEEAEHIPENYPPHLNPANNKRFEHKRLVTARSLLEYVCWLADAEKIYEVSLGTYDLDLVAMAAQFTQKDPKEYVPYLEKLKAMTDLVERKYVINMDLKKYDRAVVVLSQGNADQKKRAISLIKQHNLFNVGLKTFKSEPQIIREVKVYMGEYLASKKEFQQALLAFESVHAFEEALSVCKKSGEVKRALYYANKLKKNEEEKQTILKEILHELLLNENHSQAGKVYHQLGDNKTALEHFVKGSDWAACTKTLLKMEEDHDVIKAEIIVPGLELASNLKANLLRQYRQTFSSKYARLKVVQQEKKMRPQLLGELGAGQFSNQEADMISDISESTQKTTTTHTSYTFSITTGMRKKKDKKPKNLLKRNIKEGSPIEEEYIVDFLTEMQGQMGIFTDCKNLIQYLIYYDLIDAAEELNKEMKLYEEEINIKVKSLKQSLFEEQNPQLAELYPNIKQFDNKVSKAFDVFLNNFDHVLV</sequence>
<evidence type="ECO:0000259" key="8">
    <source>
        <dbReference type="Pfam" id="PF23797"/>
    </source>
</evidence>
<dbReference type="STRING" id="312017.Q22R76"/>
<keyword evidence="5" id="KW-0539">Nucleus</keyword>
<evidence type="ECO:0000259" key="10">
    <source>
        <dbReference type="Pfam" id="PF23925"/>
    </source>
</evidence>
<evidence type="ECO:0000259" key="11">
    <source>
        <dbReference type="Pfam" id="PF23936"/>
    </source>
</evidence>
<comment type="function">
    <text evidence="5">Component of the elongator complex which is required for multiple tRNA modifications, including mcm5U (5-methoxycarbonylmethyl uridine), mcm5s2U (5-methoxycarbonylmethyl-2-thiouridine), and ncm5U (5-carbamoylmethyl uridine). The elongator complex catalyzes formation of carboxymethyluridine in the wobble base at position 34 in tRNAs.</text>
</comment>
<evidence type="ECO:0000256" key="3">
    <source>
        <dbReference type="ARBA" id="ARBA00022490"/>
    </source>
</evidence>
<dbReference type="Pfam" id="PF23797">
    <property type="entry name" value="Beta-prop_ELP1_2nd"/>
    <property type="match status" value="1"/>
</dbReference>
<dbReference type="PANTHER" id="PTHR12747:SF0">
    <property type="entry name" value="ELONGATOR COMPLEX PROTEIN 1"/>
    <property type="match status" value="1"/>
</dbReference>
<dbReference type="GO" id="GO:0000049">
    <property type="term" value="F:tRNA binding"/>
    <property type="evidence" value="ECO:0007669"/>
    <property type="project" value="TreeGrafter"/>
</dbReference>
<dbReference type="Proteomes" id="UP000009168">
    <property type="component" value="Unassembled WGS sequence"/>
</dbReference>
<dbReference type="InterPro" id="IPR056169">
    <property type="entry name" value="HB_ELP1"/>
</dbReference>
<dbReference type="GO" id="GO:0002926">
    <property type="term" value="P:tRNA wobble base 5-methoxycarbonylmethyl-2-thiouridinylation"/>
    <property type="evidence" value="ECO:0007669"/>
    <property type="project" value="TreeGrafter"/>
</dbReference>
<comment type="similarity">
    <text evidence="2 5">Belongs to the ELP1/IKA1 family.</text>
</comment>
<dbReference type="InterPro" id="IPR006849">
    <property type="entry name" value="Elp1"/>
</dbReference>
<dbReference type="PANTHER" id="PTHR12747">
    <property type="entry name" value="ELONGATOR COMPLEX PROTEIN 1"/>
    <property type="match status" value="1"/>
</dbReference>
<dbReference type="GO" id="GO:0005634">
    <property type="term" value="C:nucleus"/>
    <property type="evidence" value="ECO:0007669"/>
    <property type="project" value="UniProtKB-SubCell"/>
</dbReference>
<organism evidence="12 13">
    <name type="scientific">Tetrahymena thermophila (strain SB210)</name>
    <dbReference type="NCBI Taxonomy" id="312017"/>
    <lineage>
        <taxon>Eukaryota</taxon>
        <taxon>Sar</taxon>
        <taxon>Alveolata</taxon>
        <taxon>Ciliophora</taxon>
        <taxon>Intramacronucleata</taxon>
        <taxon>Oligohymenophorea</taxon>
        <taxon>Hymenostomatida</taxon>
        <taxon>Tetrahymenina</taxon>
        <taxon>Tetrahymenidae</taxon>
        <taxon>Tetrahymena</taxon>
    </lineage>
</organism>
<name>Q22R76_TETTS</name>
<dbReference type="InterPro" id="IPR056167">
    <property type="entry name" value="A-sol_ELP1"/>
</dbReference>
<dbReference type="RefSeq" id="XP_001008491.2">
    <property type="nucleotide sequence ID" value="XM_001008491.2"/>
</dbReference>
<evidence type="ECO:0000313" key="13">
    <source>
        <dbReference type="Proteomes" id="UP000009168"/>
    </source>
</evidence>
<evidence type="ECO:0000256" key="6">
    <source>
        <dbReference type="SAM" id="Coils"/>
    </source>
</evidence>
<keyword evidence="3 5" id="KW-0963">Cytoplasm</keyword>
<dbReference type="eggNOG" id="KOG1920">
    <property type="taxonomic scope" value="Eukaryota"/>
</dbReference>
<feature type="domain" description="ELP1 three-helical bundle" evidence="11">
    <location>
        <begin position="1108"/>
        <end position="1269"/>
    </location>
</feature>
<comment type="pathway">
    <text evidence="1">tRNA modification; 5-methoxycarbonylmethyl-2-thiouridine-tRNA biosynthesis.</text>
</comment>
<dbReference type="OrthoDB" id="40048at2759"/>
<evidence type="ECO:0000259" key="9">
    <source>
        <dbReference type="Pfam" id="PF23878"/>
    </source>
</evidence>
<keyword evidence="12" id="KW-0418">Kinase</keyword>
<feature type="domain" description="ELP1 TPR" evidence="9">
    <location>
        <begin position="931"/>
        <end position="1087"/>
    </location>
</feature>
<feature type="domain" description="ELP1 N-terminal second beta-propeller" evidence="8">
    <location>
        <begin position="382"/>
        <end position="675"/>
    </location>
</feature>
<proteinExistence type="inferred from homology"/>
<dbReference type="GeneID" id="7828739"/>
<feature type="coiled-coil region" evidence="6">
    <location>
        <begin position="1245"/>
        <end position="1272"/>
    </location>
</feature>
<dbReference type="HOGENOM" id="CLU_001477_0_0_1"/>
<keyword evidence="13" id="KW-1185">Reference proteome</keyword>
<keyword evidence="4" id="KW-0819">tRNA processing</keyword>
<dbReference type="SUPFAM" id="SSF69322">
    <property type="entry name" value="Tricorn protease domain 2"/>
    <property type="match status" value="1"/>
</dbReference>
<dbReference type="Pfam" id="PF04762">
    <property type="entry name" value="Beta-prop_ELP1_1st"/>
    <property type="match status" value="2"/>
</dbReference>
<accession>Q22R76</accession>
<evidence type="ECO:0000313" key="12">
    <source>
        <dbReference type="EMBL" id="EAR88246.2"/>
    </source>
</evidence>
<comment type="subcellular location">
    <subcellularLocation>
        <location evidence="5">Cytoplasm</location>
    </subcellularLocation>
    <subcellularLocation>
        <location evidence="5">Nucleus</location>
    </subcellularLocation>
</comment>
<dbReference type="GO" id="GO:0005829">
    <property type="term" value="C:cytosol"/>
    <property type="evidence" value="ECO:0007669"/>
    <property type="project" value="TreeGrafter"/>
</dbReference>
<dbReference type="GO" id="GO:0016301">
    <property type="term" value="F:kinase activity"/>
    <property type="evidence" value="ECO:0007669"/>
    <property type="project" value="UniProtKB-KW"/>
</dbReference>